<dbReference type="EMBL" id="BMAW01036676">
    <property type="protein sequence ID" value="GFU45092.1"/>
    <property type="molecule type" value="Genomic_DNA"/>
</dbReference>
<keyword evidence="2" id="KW-1185">Reference proteome</keyword>
<proteinExistence type="predicted"/>
<dbReference type="Proteomes" id="UP000887013">
    <property type="component" value="Unassembled WGS sequence"/>
</dbReference>
<accession>A0A8X6QZE2</accession>
<protein>
    <submittedName>
        <fullName evidence="1">Uncharacterized protein</fullName>
    </submittedName>
</protein>
<organism evidence="1 2">
    <name type="scientific">Nephila pilipes</name>
    <name type="common">Giant wood spider</name>
    <name type="synonym">Nephila maculata</name>
    <dbReference type="NCBI Taxonomy" id="299642"/>
    <lineage>
        <taxon>Eukaryota</taxon>
        <taxon>Metazoa</taxon>
        <taxon>Ecdysozoa</taxon>
        <taxon>Arthropoda</taxon>
        <taxon>Chelicerata</taxon>
        <taxon>Arachnida</taxon>
        <taxon>Araneae</taxon>
        <taxon>Araneomorphae</taxon>
        <taxon>Entelegynae</taxon>
        <taxon>Araneoidea</taxon>
        <taxon>Nephilidae</taxon>
        <taxon>Nephila</taxon>
    </lineage>
</organism>
<name>A0A8X6QZE2_NEPPI</name>
<evidence type="ECO:0000313" key="2">
    <source>
        <dbReference type="Proteomes" id="UP000887013"/>
    </source>
</evidence>
<sequence>MKDKTHGLWRDSGGLGITWYFAEGRLSIFMQDFSVSPVERRKLLKKLHSEGWYILSEKLLEFRSQGKAQDCVALAKASSYFLHEGLYTRFVDWRFIHQTQLIPPQHQQEGSG</sequence>
<evidence type="ECO:0000313" key="1">
    <source>
        <dbReference type="EMBL" id="GFU45092.1"/>
    </source>
</evidence>
<reference evidence="1" key="1">
    <citation type="submission" date="2020-08" db="EMBL/GenBank/DDBJ databases">
        <title>Multicomponent nature underlies the extraordinary mechanical properties of spider dragline silk.</title>
        <authorList>
            <person name="Kono N."/>
            <person name="Nakamura H."/>
            <person name="Mori M."/>
            <person name="Yoshida Y."/>
            <person name="Ohtoshi R."/>
            <person name="Malay A.D."/>
            <person name="Moran D.A.P."/>
            <person name="Tomita M."/>
            <person name="Numata K."/>
            <person name="Arakawa K."/>
        </authorList>
    </citation>
    <scope>NUCLEOTIDE SEQUENCE</scope>
</reference>
<comment type="caution">
    <text evidence="1">The sequence shown here is derived from an EMBL/GenBank/DDBJ whole genome shotgun (WGS) entry which is preliminary data.</text>
</comment>
<gene>
    <name evidence="1" type="ORF">NPIL_25461</name>
</gene>
<dbReference type="AlphaFoldDB" id="A0A8X6QZE2"/>